<dbReference type="AlphaFoldDB" id="L1LDG0"/>
<dbReference type="KEGG" id="beq:BEWA_053540"/>
<dbReference type="VEuPathDB" id="PiroplasmaDB:BEWA_053540"/>
<protein>
    <submittedName>
        <fullName evidence="2">Uncharacterized protein</fullName>
    </submittedName>
</protein>
<dbReference type="RefSeq" id="XP_004832751.1">
    <property type="nucleotide sequence ID" value="XM_004832694.1"/>
</dbReference>
<keyword evidence="3" id="KW-1185">Reference proteome</keyword>
<feature type="region of interest" description="Disordered" evidence="1">
    <location>
        <begin position="48"/>
        <end position="69"/>
    </location>
</feature>
<dbReference type="EMBL" id="ACOU01000003">
    <property type="protein sequence ID" value="EKX73299.1"/>
    <property type="molecule type" value="Genomic_DNA"/>
</dbReference>
<dbReference type="Proteomes" id="UP000031512">
    <property type="component" value="Unassembled WGS sequence"/>
</dbReference>
<dbReference type="GeneID" id="15802906"/>
<name>L1LDG0_THEEQ</name>
<dbReference type="GO" id="GO:0070971">
    <property type="term" value="C:endoplasmic reticulum exit site"/>
    <property type="evidence" value="ECO:0007669"/>
    <property type="project" value="TreeGrafter"/>
</dbReference>
<gene>
    <name evidence="2" type="ORF">BEWA_053540</name>
</gene>
<dbReference type="OrthoDB" id="8918678at2759"/>
<reference evidence="2 3" key="1">
    <citation type="journal article" date="2012" name="BMC Genomics">
        <title>Comparative genomic analysis and phylogenetic position of Theileria equi.</title>
        <authorList>
            <person name="Kappmeyer L.S."/>
            <person name="Thiagarajan M."/>
            <person name="Herndon D.R."/>
            <person name="Ramsay J.D."/>
            <person name="Caler E."/>
            <person name="Djikeng A."/>
            <person name="Gillespie J.J."/>
            <person name="Lau A.O."/>
            <person name="Roalson E.H."/>
            <person name="Silva J.C."/>
            <person name="Silva M.G."/>
            <person name="Suarez C.E."/>
            <person name="Ueti M.W."/>
            <person name="Nene V.M."/>
            <person name="Mealey R.H."/>
            <person name="Knowles D.P."/>
            <person name="Brayton K.A."/>
        </authorList>
    </citation>
    <scope>NUCLEOTIDE SEQUENCE [LARGE SCALE GENOMIC DNA]</scope>
    <source>
        <strain evidence="2 3">WA</strain>
    </source>
</reference>
<evidence type="ECO:0000313" key="2">
    <source>
        <dbReference type="EMBL" id="EKX73299.1"/>
    </source>
</evidence>
<sequence length="184" mass="19910">MARFLKSWFSKGEENGDDGFTSAHLGEENNFYYNEELKQWVVRGEEDKVKKAASASPPPSGRSLLTDSSIPSITSQSSISVGSAHQSAFGPGRRVLRSANLYTEIPGMQIVETKTTNESFLNLPFSSSASQFIPSNDNVDQSIVDDVYADIVSSASVNEASTDVTESTRLNTSIDTLESSPSVQ</sequence>
<evidence type="ECO:0000313" key="3">
    <source>
        <dbReference type="Proteomes" id="UP000031512"/>
    </source>
</evidence>
<proteinExistence type="predicted"/>
<dbReference type="PANTHER" id="PTHR13402:SF6">
    <property type="entry name" value="SECRETORY 16, ISOFORM I"/>
    <property type="match status" value="1"/>
</dbReference>
<comment type="caution">
    <text evidence="2">The sequence shown here is derived from an EMBL/GenBank/DDBJ whole genome shotgun (WGS) entry which is preliminary data.</text>
</comment>
<feature type="region of interest" description="Disordered" evidence="1">
    <location>
        <begin position="1"/>
        <end position="25"/>
    </location>
</feature>
<dbReference type="GO" id="GO:0007030">
    <property type="term" value="P:Golgi organization"/>
    <property type="evidence" value="ECO:0007669"/>
    <property type="project" value="TreeGrafter"/>
</dbReference>
<dbReference type="eggNOG" id="ENOG502QS4V">
    <property type="taxonomic scope" value="Eukaryota"/>
</dbReference>
<dbReference type="GO" id="GO:0012507">
    <property type="term" value="C:ER to Golgi transport vesicle membrane"/>
    <property type="evidence" value="ECO:0007669"/>
    <property type="project" value="TreeGrafter"/>
</dbReference>
<evidence type="ECO:0000256" key="1">
    <source>
        <dbReference type="SAM" id="MobiDB-lite"/>
    </source>
</evidence>
<dbReference type="GO" id="GO:0070973">
    <property type="term" value="P:protein localization to endoplasmic reticulum exit site"/>
    <property type="evidence" value="ECO:0007669"/>
    <property type="project" value="TreeGrafter"/>
</dbReference>
<dbReference type="PANTHER" id="PTHR13402">
    <property type="entry name" value="RGPR-RELATED"/>
    <property type="match status" value="1"/>
</dbReference>
<accession>L1LDG0</accession>
<organism evidence="2 3">
    <name type="scientific">Theileria equi strain WA</name>
    <dbReference type="NCBI Taxonomy" id="1537102"/>
    <lineage>
        <taxon>Eukaryota</taxon>
        <taxon>Sar</taxon>
        <taxon>Alveolata</taxon>
        <taxon>Apicomplexa</taxon>
        <taxon>Aconoidasida</taxon>
        <taxon>Piroplasmida</taxon>
        <taxon>Theileriidae</taxon>
        <taxon>Theileria</taxon>
    </lineage>
</organism>